<accession>A0A6P0GAH8</accession>
<dbReference type="AlphaFoldDB" id="A0A6P0GAH8"/>
<dbReference type="Proteomes" id="UP000471126">
    <property type="component" value="Unassembled WGS sequence"/>
</dbReference>
<evidence type="ECO:0000256" key="1">
    <source>
        <dbReference type="SAM" id="MobiDB-lite"/>
    </source>
</evidence>
<comment type="caution">
    <text evidence="3">The sequence shown here is derived from an EMBL/GenBank/DDBJ whole genome shotgun (WGS) entry which is preliminary data.</text>
</comment>
<keyword evidence="2" id="KW-0472">Membrane</keyword>
<reference evidence="3 4" key="1">
    <citation type="submission" date="2019-12" db="EMBL/GenBank/DDBJ databases">
        <title>WGS of CPCC 203550 I12A-02606.</title>
        <authorList>
            <person name="Jiang Z."/>
        </authorList>
    </citation>
    <scope>NUCLEOTIDE SEQUENCE [LARGE SCALE GENOMIC DNA]</scope>
    <source>
        <strain evidence="3 4">I12A-02606</strain>
    </source>
</reference>
<protein>
    <submittedName>
        <fullName evidence="3">Uncharacterized protein</fullName>
    </submittedName>
</protein>
<gene>
    <name evidence="3" type="ORF">GCU54_02675</name>
</gene>
<evidence type="ECO:0000256" key="2">
    <source>
        <dbReference type="SAM" id="Phobius"/>
    </source>
</evidence>
<keyword evidence="2" id="KW-1133">Transmembrane helix</keyword>
<sequence>MRHRRSSPPPSARLTGGIRLLSTPLRRGRVRRLLPVLLVVLVVGGIALLVPLMAAGRGSLATAESSATSTTGVVEAPPERTGVVTMGVDGAPVVPGTTPGGPSAPGSSAFGSSAPGS</sequence>
<keyword evidence="2" id="KW-0812">Transmembrane</keyword>
<organism evidence="3 4">
    <name type="scientific">Geodermatophilus normandii</name>
    <dbReference type="NCBI Taxonomy" id="1137989"/>
    <lineage>
        <taxon>Bacteria</taxon>
        <taxon>Bacillati</taxon>
        <taxon>Actinomycetota</taxon>
        <taxon>Actinomycetes</taxon>
        <taxon>Geodermatophilales</taxon>
        <taxon>Geodermatophilaceae</taxon>
        <taxon>Geodermatophilus</taxon>
    </lineage>
</organism>
<name>A0A6P0GAH8_9ACTN</name>
<dbReference type="EMBL" id="JAAGWE010000006">
    <property type="protein sequence ID" value="NEM04928.1"/>
    <property type="molecule type" value="Genomic_DNA"/>
</dbReference>
<evidence type="ECO:0000313" key="4">
    <source>
        <dbReference type="Proteomes" id="UP000471126"/>
    </source>
</evidence>
<feature type="non-terminal residue" evidence="3">
    <location>
        <position position="117"/>
    </location>
</feature>
<feature type="compositionally biased region" description="Low complexity" evidence="1">
    <location>
        <begin position="90"/>
        <end position="117"/>
    </location>
</feature>
<feature type="compositionally biased region" description="Low complexity" evidence="1">
    <location>
        <begin position="59"/>
        <end position="76"/>
    </location>
</feature>
<feature type="transmembrane region" description="Helical" evidence="2">
    <location>
        <begin position="33"/>
        <end position="54"/>
    </location>
</feature>
<dbReference type="RefSeq" id="WP_204263348.1">
    <property type="nucleotide sequence ID" value="NZ_JAAGWE010000006.1"/>
</dbReference>
<feature type="region of interest" description="Disordered" evidence="1">
    <location>
        <begin position="59"/>
        <end position="117"/>
    </location>
</feature>
<proteinExistence type="predicted"/>
<evidence type="ECO:0000313" key="3">
    <source>
        <dbReference type="EMBL" id="NEM04928.1"/>
    </source>
</evidence>